<accession>A0A845UG44</accession>
<dbReference type="Gene3D" id="3.40.50.1010">
    <property type="entry name" value="5'-nuclease"/>
    <property type="match status" value="1"/>
</dbReference>
<gene>
    <name evidence="2" type="ORF">GL267_09415</name>
</gene>
<evidence type="ECO:0000313" key="2">
    <source>
        <dbReference type="EMBL" id="NDU42844.1"/>
    </source>
</evidence>
<dbReference type="SUPFAM" id="SSF88723">
    <property type="entry name" value="PIN domain-like"/>
    <property type="match status" value="1"/>
</dbReference>
<dbReference type="AlphaFoldDB" id="A0A845UG44"/>
<dbReference type="EMBL" id="WNJL01000035">
    <property type="protein sequence ID" value="NDU42844.1"/>
    <property type="molecule type" value="Genomic_DNA"/>
</dbReference>
<dbReference type="Pfam" id="PF01850">
    <property type="entry name" value="PIN"/>
    <property type="match status" value="1"/>
</dbReference>
<sequence>MNKSVLDASALLAYLNEEPGAEAVEKSLAVGSAIGTVNWAEVLSKAMETGIAPETLTAELEKRGILGNILDVLPLTIEDSMEIARLRPLTRPFGLSLADRACLALGKRLSIPILTADRIWAKVPGVHVTVIR</sequence>
<dbReference type="InterPro" id="IPR029060">
    <property type="entry name" value="PIN-like_dom_sf"/>
</dbReference>
<evidence type="ECO:0000259" key="1">
    <source>
        <dbReference type="Pfam" id="PF01850"/>
    </source>
</evidence>
<protein>
    <submittedName>
        <fullName evidence="2">PIN domain-containing protein</fullName>
    </submittedName>
</protein>
<dbReference type="CDD" id="cd18682">
    <property type="entry name" value="PIN_VapC-like"/>
    <property type="match status" value="1"/>
</dbReference>
<dbReference type="InterPro" id="IPR002716">
    <property type="entry name" value="PIN_dom"/>
</dbReference>
<feature type="domain" description="PIN" evidence="1">
    <location>
        <begin position="5"/>
        <end position="124"/>
    </location>
</feature>
<name>A0A845UG44_9PROT</name>
<comment type="caution">
    <text evidence="2">The sequence shown here is derived from an EMBL/GenBank/DDBJ whole genome shotgun (WGS) entry which is preliminary data.</text>
</comment>
<reference evidence="2" key="1">
    <citation type="submission" date="2019-11" db="EMBL/GenBank/DDBJ databases">
        <title>Acidithiobacillus ferrianus sp. nov.: a facultatively anaerobic and extremely acidophilic chemolithoautotroph.</title>
        <authorList>
            <person name="Norris P.R."/>
            <person name="Falagan C."/>
            <person name="Moya-Beltran A."/>
            <person name="Castro M."/>
            <person name="Quatrini R."/>
            <person name="Johnson D.B."/>
        </authorList>
    </citation>
    <scope>NUCLEOTIDE SEQUENCE [LARGE SCALE GENOMIC DNA]</scope>
    <source>
        <strain evidence="2">MG</strain>
    </source>
</reference>
<proteinExistence type="predicted"/>
<organism evidence="2">
    <name type="scientific">Acidithiobacillus ferrianus</name>
    <dbReference type="NCBI Taxonomy" id="2678518"/>
    <lineage>
        <taxon>Bacteria</taxon>
        <taxon>Pseudomonadati</taxon>
        <taxon>Pseudomonadota</taxon>
        <taxon>Acidithiobacillia</taxon>
        <taxon>Acidithiobacillales</taxon>
        <taxon>Acidithiobacillaceae</taxon>
        <taxon>Acidithiobacillus</taxon>
    </lineage>
</organism>